<dbReference type="SUPFAM" id="SSF55073">
    <property type="entry name" value="Nucleotide cyclase"/>
    <property type="match status" value="1"/>
</dbReference>
<accession>A0A4Q0VVM6</accession>
<keyword evidence="1" id="KW-0812">Transmembrane</keyword>
<dbReference type="PROSITE" id="PS50887">
    <property type="entry name" value="GGDEF"/>
    <property type="match status" value="1"/>
</dbReference>
<gene>
    <name evidence="3" type="ORF">DS745_06350</name>
</gene>
<keyword evidence="1" id="KW-0472">Membrane</keyword>
<dbReference type="InterPro" id="IPR000160">
    <property type="entry name" value="GGDEF_dom"/>
</dbReference>
<proteinExistence type="predicted"/>
<dbReference type="OrthoDB" id="9759607at2"/>
<feature type="transmembrane region" description="Helical" evidence="1">
    <location>
        <begin position="194"/>
        <end position="215"/>
    </location>
</feature>
<feature type="transmembrane region" description="Helical" evidence="1">
    <location>
        <begin position="60"/>
        <end position="85"/>
    </location>
</feature>
<sequence>MNRRHTFAIAIFISLYIFCLSLSTGVLTDYITSLFSGTAIFISLFLQIQMFRRVSPPLKTFILFFIIGTSSYLLAEVTWTYQVLLLDNYPIPSPSDIFYDLNTISYIIGFIYLAYVTSQRLHFINFLLDVTIIYKTIVVLLTVYFFVPQFKANGFLPIEITMATLYPALIILLNIAIIICYYDKNFILPKKSMLIFFLAALIQLLGDTLFAISYYQSSFTAGSLLDPLWSLTILLYGYGVYSLKETVGNLTEPSDKMPSYLSFKSSMYRMVLQGLCILLLVFSVIYAGNVVLQITLVLTIILVLIRQILSSLYIHQLLQSISTLKVGLEVKVKQRTEQLSKKNNELLYAFEQINYMAYHDDLTGLPNRRALYDKMENYKLKQQPFTLLFIDIDKFKEINDTYGHMCGDEFLISFSKGLTNTIKNEGFVYRQAGDEFVIIFEETNKDIIEEMMRRLDYFSKEPFLINEQEVVINFSIGKAQYPIDTTDITKIIKLADNEMYKAKKGITT</sequence>
<dbReference type="CDD" id="cd01949">
    <property type="entry name" value="GGDEF"/>
    <property type="match status" value="1"/>
</dbReference>
<keyword evidence="1" id="KW-1133">Transmembrane helix</keyword>
<keyword evidence="4" id="KW-1185">Reference proteome</keyword>
<evidence type="ECO:0000313" key="4">
    <source>
        <dbReference type="Proteomes" id="UP000290649"/>
    </source>
</evidence>
<dbReference type="PANTHER" id="PTHR46663">
    <property type="entry name" value="DIGUANYLATE CYCLASE DGCT-RELATED"/>
    <property type="match status" value="1"/>
</dbReference>
<feature type="transmembrane region" description="Helical" evidence="1">
    <location>
        <begin position="30"/>
        <end position="48"/>
    </location>
</feature>
<feature type="transmembrane region" description="Helical" evidence="1">
    <location>
        <begin position="165"/>
        <end position="182"/>
    </location>
</feature>
<dbReference type="EMBL" id="QOUX01000023">
    <property type="protein sequence ID" value="RXJ02587.1"/>
    <property type="molecule type" value="Genomic_DNA"/>
</dbReference>
<dbReference type="Gene3D" id="3.30.70.270">
    <property type="match status" value="1"/>
</dbReference>
<organism evidence="3 4">
    <name type="scientific">Anaerobacillus alkaliphilus</name>
    <dbReference type="NCBI Taxonomy" id="1548597"/>
    <lineage>
        <taxon>Bacteria</taxon>
        <taxon>Bacillati</taxon>
        <taxon>Bacillota</taxon>
        <taxon>Bacilli</taxon>
        <taxon>Bacillales</taxon>
        <taxon>Bacillaceae</taxon>
        <taxon>Anaerobacillus</taxon>
    </lineage>
</organism>
<feature type="transmembrane region" description="Helical" evidence="1">
    <location>
        <begin position="123"/>
        <end position="145"/>
    </location>
</feature>
<dbReference type="NCBIfam" id="TIGR00254">
    <property type="entry name" value="GGDEF"/>
    <property type="match status" value="1"/>
</dbReference>
<feature type="domain" description="GGDEF" evidence="2">
    <location>
        <begin position="383"/>
        <end position="508"/>
    </location>
</feature>
<feature type="transmembrane region" description="Helical" evidence="1">
    <location>
        <begin position="268"/>
        <end position="288"/>
    </location>
</feature>
<dbReference type="InterPro" id="IPR029787">
    <property type="entry name" value="Nucleotide_cyclase"/>
</dbReference>
<reference evidence="3 4" key="1">
    <citation type="journal article" date="2019" name="Int. J. Syst. Evol. Microbiol.">
        <title>Anaerobacillus alkaliphilus sp. nov., a novel alkaliphilic and moderately halophilic bacterium.</title>
        <authorList>
            <person name="Borsodi A.K."/>
            <person name="Aszalos J.M."/>
            <person name="Bihari P."/>
            <person name="Nagy I."/>
            <person name="Schumann P."/>
            <person name="Sproer C."/>
            <person name="Kovacs A.L."/>
            <person name="Boka K."/>
            <person name="Dobosy P."/>
            <person name="Ovari M."/>
            <person name="Szili-Kovacs T."/>
            <person name="Toth E."/>
        </authorList>
    </citation>
    <scope>NUCLEOTIDE SEQUENCE [LARGE SCALE GENOMIC DNA]</scope>
    <source>
        <strain evidence="3 4">B16-10</strain>
    </source>
</reference>
<dbReference type="RefSeq" id="WP_129077431.1">
    <property type="nucleotide sequence ID" value="NZ_QOUX01000023.1"/>
</dbReference>
<dbReference type="Pfam" id="PF00990">
    <property type="entry name" value="GGDEF"/>
    <property type="match status" value="1"/>
</dbReference>
<dbReference type="PANTHER" id="PTHR46663:SF2">
    <property type="entry name" value="GGDEF DOMAIN-CONTAINING PROTEIN"/>
    <property type="match status" value="1"/>
</dbReference>
<evidence type="ECO:0000313" key="3">
    <source>
        <dbReference type="EMBL" id="RXJ02587.1"/>
    </source>
</evidence>
<dbReference type="SMART" id="SM00267">
    <property type="entry name" value="GGDEF"/>
    <property type="match status" value="1"/>
</dbReference>
<feature type="transmembrane region" description="Helical" evidence="1">
    <location>
        <begin position="97"/>
        <end position="116"/>
    </location>
</feature>
<feature type="transmembrane region" description="Helical" evidence="1">
    <location>
        <begin position="294"/>
        <end position="314"/>
    </location>
</feature>
<dbReference type="AlphaFoldDB" id="A0A4Q0VVM6"/>
<dbReference type="Proteomes" id="UP000290649">
    <property type="component" value="Unassembled WGS sequence"/>
</dbReference>
<dbReference type="InterPro" id="IPR043128">
    <property type="entry name" value="Rev_trsase/Diguanyl_cyclase"/>
</dbReference>
<evidence type="ECO:0000259" key="2">
    <source>
        <dbReference type="PROSITE" id="PS50887"/>
    </source>
</evidence>
<evidence type="ECO:0000256" key="1">
    <source>
        <dbReference type="SAM" id="Phobius"/>
    </source>
</evidence>
<feature type="transmembrane region" description="Helical" evidence="1">
    <location>
        <begin position="7"/>
        <end position="24"/>
    </location>
</feature>
<name>A0A4Q0VVM6_9BACI</name>
<dbReference type="InterPro" id="IPR052163">
    <property type="entry name" value="DGC-Regulatory_Protein"/>
</dbReference>
<comment type="caution">
    <text evidence="3">The sequence shown here is derived from an EMBL/GenBank/DDBJ whole genome shotgun (WGS) entry which is preliminary data.</text>
</comment>
<protein>
    <submittedName>
        <fullName evidence="3">GGDEF domain-containing protein</fullName>
    </submittedName>
</protein>